<dbReference type="EMBL" id="MPPL01000001">
    <property type="protein sequence ID" value="OKS88198.1"/>
    <property type="molecule type" value="Genomic_DNA"/>
</dbReference>
<comment type="caution">
    <text evidence="1">The sequence shown here is derived from an EMBL/GenBank/DDBJ whole genome shotgun (WGS) entry which is preliminary data.</text>
</comment>
<sequence>MEETPEYFKQGKVTVEYKTQKIKIGKQAYDVSQVTGISSNTKFNGRRERNHVQIEVDDLRHPVHFIPIIGGKARADQLNQRICVALRKAGGPNFY</sequence>
<dbReference type="Proteomes" id="UP000186720">
    <property type="component" value="Unassembled WGS sequence"/>
</dbReference>
<protein>
    <submittedName>
        <fullName evidence="1">Uncharacterized protein</fullName>
    </submittedName>
</protein>
<dbReference type="AlphaFoldDB" id="A0A1Q6A2H3"/>
<dbReference type="STRING" id="1302689.RG47T_3662"/>
<evidence type="ECO:0000313" key="2">
    <source>
        <dbReference type="Proteomes" id="UP000186720"/>
    </source>
</evidence>
<proteinExistence type="predicted"/>
<gene>
    <name evidence="1" type="ORF">RG47T_3662</name>
</gene>
<evidence type="ECO:0000313" key="1">
    <source>
        <dbReference type="EMBL" id="OKS88198.1"/>
    </source>
</evidence>
<name>A0A1Q6A2H3_9SPHI</name>
<organism evidence="1 2">
    <name type="scientific">Mucilaginibacter polytrichastri</name>
    <dbReference type="NCBI Taxonomy" id="1302689"/>
    <lineage>
        <taxon>Bacteria</taxon>
        <taxon>Pseudomonadati</taxon>
        <taxon>Bacteroidota</taxon>
        <taxon>Sphingobacteriia</taxon>
        <taxon>Sphingobacteriales</taxon>
        <taxon>Sphingobacteriaceae</taxon>
        <taxon>Mucilaginibacter</taxon>
    </lineage>
</organism>
<accession>A0A1Q6A2H3</accession>
<reference evidence="1 2" key="1">
    <citation type="submission" date="2016-11" db="EMBL/GenBank/DDBJ databases">
        <title>Whole Genome Sequencing of Mucilaginibacter polytrichastri RG4-7(T) isolated from the moss sample.</title>
        <authorList>
            <person name="Li Y."/>
        </authorList>
    </citation>
    <scope>NUCLEOTIDE SEQUENCE [LARGE SCALE GENOMIC DNA]</scope>
    <source>
        <strain evidence="1 2">RG4-7</strain>
    </source>
</reference>
<keyword evidence="2" id="KW-1185">Reference proteome</keyword>